<evidence type="ECO:0000313" key="7">
    <source>
        <dbReference type="Proteomes" id="UP000092461"/>
    </source>
</evidence>
<feature type="chain" id="PRO_5008406133" description="Peptidase S1 domain-containing protein" evidence="4">
    <location>
        <begin position="17"/>
        <end position="280"/>
    </location>
</feature>
<dbReference type="Pfam" id="PF00089">
    <property type="entry name" value="Trypsin"/>
    <property type="match status" value="1"/>
</dbReference>
<dbReference type="PANTHER" id="PTHR24256">
    <property type="entry name" value="TRYPTASE-RELATED"/>
    <property type="match status" value="1"/>
</dbReference>
<dbReference type="InterPro" id="IPR043504">
    <property type="entry name" value="Peptidase_S1_PA_chymotrypsin"/>
</dbReference>
<dbReference type="GO" id="GO:0006508">
    <property type="term" value="P:proteolysis"/>
    <property type="evidence" value="ECO:0007669"/>
    <property type="project" value="InterPro"/>
</dbReference>
<dbReference type="GO" id="GO:0004252">
    <property type="term" value="F:serine-type endopeptidase activity"/>
    <property type="evidence" value="ECO:0007669"/>
    <property type="project" value="InterPro"/>
</dbReference>
<dbReference type="VEuPathDB" id="VectorBase:LLOJ008239"/>
<evidence type="ECO:0000256" key="3">
    <source>
        <dbReference type="ARBA" id="ARBA00024195"/>
    </source>
</evidence>
<evidence type="ECO:0000256" key="2">
    <source>
        <dbReference type="ARBA" id="ARBA00023180"/>
    </source>
</evidence>
<proteinExistence type="inferred from homology"/>
<evidence type="ECO:0000259" key="5">
    <source>
        <dbReference type="PROSITE" id="PS50240"/>
    </source>
</evidence>
<feature type="domain" description="Peptidase S1" evidence="5">
    <location>
        <begin position="30"/>
        <end position="261"/>
    </location>
</feature>
<dbReference type="VEuPathDB" id="VectorBase:LLONM1_005860"/>
<keyword evidence="2" id="KW-0325">Glycoprotein</keyword>
<dbReference type="Gene3D" id="2.40.10.10">
    <property type="entry name" value="Trypsin-like serine proteases"/>
    <property type="match status" value="1"/>
</dbReference>
<reference evidence="6" key="1">
    <citation type="submission" date="2020-05" db="UniProtKB">
        <authorList>
            <consortium name="EnsemblMetazoa"/>
        </authorList>
    </citation>
    <scope>IDENTIFICATION</scope>
    <source>
        <strain evidence="6">Jacobina</strain>
    </source>
</reference>
<dbReference type="InterPro" id="IPR001254">
    <property type="entry name" value="Trypsin_dom"/>
</dbReference>
<dbReference type="SUPFAM" id="SSF50494">
    <property type="entry name" value="Trypsin-like serine proteases"/>
    <property type="match status" value="1"/>
</dbReference>
<dbReference type="EnsemblMetazoa" id="LLOJ008239-RA">
    <property type="protein sequence ID" value="LLOJ008239-PA"/>
    <property type="gene ID" value="LLOJ008239"/>
</dbReference>
<keyword evidence="1" id="KW-1015">Disulfide bond</keyword>
<comment type="similarity">
    <text evidence="3">Belongs to the peptidase S1 family. CLIP subfamily.</text>
</comment>
<sequence length="280" mass="30353">MLKFAIIIAVIGSSLGGPVEIVPEVPETFVHGGTEAPDGAFPWTASVRVHNDFFQGVVINENHILTAASVVTMGGNAINHFWVRVAAGDRHIIGSHMNREERTLSHLFIHDLFNHQTGVNNIAVLRLAHPFQFPHNTIEGAVLHNRIIPVGTNLQFAGWQIPVGPPAVRLLRSFNLPVITTEACTSPAPNQNIILDNQICAGHLAPAPPASVCQGNMGGGVYFNRELVGILGRGFACGAVNNPAIFTEVRFYTTWINQQFTRTDVTPPGTTFPRQTPQTP</sequence>
<dbReference type="AlphaFoldDB" id="A0A1B0CTN9"/>
<protein>
    <recommendedName>
        <fullName evidence="5">Peptidase S1 domain-containing protein</fullName>
    </recommendedName>
</protein>
<keyword evidence="7" id="KW-1185">Reference proteome</keyword>
<evidence type="ECO:0000256" key="4">
    <source>
        <dbReference type="SAM" id="SignalP"/>
    </source>
</evidence>
<dbReference type="SMART" id="SM00020">
    <property type="entry name" value="Tryp_SPc"/>
    <property type="match status" value="1"/>
</dbReference>
<dbReference type="CDD" id="cd00190">
    <property type="entry name" value="Tryp_SPc"/>
    <property type="match status" value="1"/>
</dbReference>
<accession>A0A1B0CTN9</accession>
<dbReference type="Proteomes" id="UP000092461">
    <property type="component" value="Unassembled WGS sequence"/>
</dbReference>
<keyword evidence="4" id="KW-0732">Signal</keyword>
<organism evidence="6 7">
    <name type="scientific">Lutzomyia longipalpis</name>
    <name type="common">Sand fly</name>
    <dbReference type="NCBI Taxonomy" id="7200"/>
    <lineage>
        <taxon>Eukaryota</taxon>
        <taxon>Metazoa</taxon>
        <taxon>Ecdysozoa</taxon>
        <taxon>Arthropoda</taxon>
        <taxon>Hexapoda</taxon>
        <taxon>Insecta</taxon>
        <taxon>Pterygota</taxon>
        <taxon>Neoptera</taxon>
        <taxon>Endopterygota</taxon>
        <taxon>Diptera</taxon>
        <taxon>Nematocera</taxon>
        <taxon>Psychodoidea</taxon>
        <taxon>Psychodidae</taxon>
        <taxon>Lutzomyia</taxon>
        <taxon>Lutzomyia</taxon>
    </lineage>
</organism>
<dbReference type="InterPro" id="IPR009003">
    <property type="entry name" value="Peptidase_S1_PA"/>
</dbReference>
<dbReference type="PROSITE" id="PS50240">
    <property type="entry name" value="TRYPSIN_DOM"/>
    <property type="match status" value="1"/>
</dbReference>
<evidence type="ECO:0000256" key="1">
    <source>
        <dbReference type="ARBA" id="ARBA00023157"/>
    </source>
</evidence>
<evidence type="ECO:0000313" key="6">
    <source>
        <dbReference type="EnsemblMetazoa" id="LLOJ008239-PA"/>
    </source>
</evidence>
<dbReference type="InterPro" id="IPR051487">
    <property type="entry name" value="Ser/Thr_Proteases_Immune/Dev"/>
</dbReference>
<name>A0A1B0CTN9_LUTLO</name>
<dbReference type="EMBL" id="AJWK01027790">
    <property type="status" value="NOT_ANNOTATED_CDS"/>
    <property type="molecule type" value="Genomic_DNA"/>
</dbReference>
<feature type="signal peptide" evidence="4">
    <location>
        <begin position="1"/>
        <end position="16"/>
    </location>
</feature>